<feature type="domain" description="Beta-mannosidase-like galactose-binding" evidence="4">
    <location>
        <begin position="921"/>
        <end position="993"/>
    </location>
</feature>
<evidence type="ECO:0000256" key="1">
    <source>
        <dbReference type="ARBA" id="ARBA00022729"/>
    </source>
</evidence>
<evidence type="ECO:0000256" key="2">
    <source>
        <dbReference type="ARBA" id="ARBA00022801"/>
    </source>
</evidence>
<keyword evidence="2" id="KW-0378">Hydrolase</keyword>
<dbReference type="Proteomes" id="UP000820977">
    <property type="component" value="Unassembled WGS sequence"/>
</dbReference>
<dbReference type="EMBL" id="JABKKJ010000002">
    <property type="protein sequence ID" value="NPE24371.1"/>
    <property type="molecule type" value="Genomic_DNA"/>
</dbReference>
<feature type="chain" id="PRO_5045303325" evidence="3">
    <location>
        <begin position="20"/>
        <end position="1035"/>
    </location>
</feature>
<organism evidence="5 6">
    <name type="scientific">Xylanibacter caecicola</name>
    <dbReference type="NCBI Taxonomy" id="2736294"/>
    <lineage>
        <taxon>Bacteria</taxon>
        <taxon>Pseudomonadati</taxon>
        <taxon>Bacteroidota</taxon>
        <taxon>Bacteroidia</taxon>
        <taxon>Bacteroidales</taxon>
        <taxon>Prevotellaceae</taxon>
        <taxon>Xylanibacter</taxon>
    </lineage>
</organism>
<dbReference type="SUPFAM" id="SSF49785">
    <property type="entry name" value="Galactose-binding domain-like"/>
    <property type="match status" value="2"/>
</dbReference>
<dbReference type="InterPro" id="IPR054593">
    <property type="entry name" value="Beta-mannosidase-like_N2"/>
</dbReference>
<dbReference type="Pfam" id="PF17132">
    <property type="entry name" value="Glyco_hydro_106"/>
    <property type="match status" value="1"/>
</dbReference>
<keyword evidence="6" id="KW-1185">Reference proteome</keyword>
<gene>
    <name evidence="5" type="ORF">HPS54_02350</name>
</gene>
<dbReference type="InterPro" id="IPR008979">
    <property type="entry name" value="Galactose-bd-like_sf"/>
</dbReference>
<evidence type="ECO:0000313" key="6">
    <source>
        <dbReference type="Proteomes" id="UP000820977"/>
    </source>
</evidence>
<reference evidence="5 6" key="1">
    <citation type="submission" date="2020-05" db="EMBL/GenBank/DDBJ databases">
        <title>Distinct polysaccharide utilization as determinants for interspecies competition between intestinal Prevotella spp.</title>
        <authorList>
            <person name="Galvez E.J.C."/>
            <person name="Iljazovic A."/>
            <person name="Strowig T."/>
        </authorList>
    </citation>
    <scope>NUCLEOTIDE SEQUENCE [LARGE SCALE GENOMIC DNA]</scope>
    <source>
        <strain evidence="5 6">PCHR</strain>
    </source>
</reference>
<comment type="caution">
    <text evidence="5">The sequence shown here is derived from an EMBL/GenBank/DDBJ whole genome shotgun (WGS) entry which is preliminary data.</text>
</comment>
<dbReference type="RefSeq" id="WP_287229235.1">
    <property type="nucleotide sequence ID" value="NZ_CASYYZ010000008.1"/>
</dbReference>
<proteinExistence type="predicted"/>
<dbReference type="PANTHER" id="PTHR43817:SF1">
    <property type="entry name" value="HYDROLASE, FAMILY 43, PUTATIVE (AFU_ORTHOLOGUE AFUA_3G01660)-RELATED"/>
    <property type="match status" value="1"/>
</dbReference>
<dbReference type="Pfam" id="PF22666">
    <property type="entry name" value="Glyco_hydro_2_N2"/>
    <property type="match status" value="1"/>
</dbReference>
<dbReference type="NCBIfam" id="NF045579">
    <property type="entry name" value="rhamnoside_JR"/>
    <property type="match status" value="1"/>
</dbReference>
<sequence>MKRIGISFLMFMCMVAAKATGDWYKNFCNPSQTAQPWTFWYWMYGCVSDEGIRLDLNAMHDAGIAGFYLMPIKDVSDGKQYNGTARQLSPEWWKRLDTVFNVADSLNLKMGIHFSDGFALGGGPWIKPEESMQKVVWNDTIVSGGKVKTRLAVPSSYNGYYEDIAVFAYPATNADDRTPKASVEFPFRSSTPCDIIMSYDEPYTLRNVKIITGGNNYQAHRYKLYASDNGTDYRFVREIYPARQGWQNTDAYATYAIPATTARYFKFHWTPEGSDPGAEDMDAAKWKPNLKVGNIILGSEAVTDGYEGKSGAVWRVSKAFNIADDDCVSRKMVLNITKAMKDGTIETFLPKGKWHILRMGHTSTGHTNATGGGGRGLECDKFSKAAINKQFDNWFANIYRHAPKDKVKNVLTRLHVDSWECGSQNWSSNFADEFMRRRGYDIMEWLPVYAGVPVGTSAETDKVLRDIRLTIAEMIDEIFFTEVERLAREYNCELSTECVAPTMVSDGLLHYRHADYPMGEFWLNSPTHDKPNDMLDAVSGAHIYNKKVIQAEGFTEVRGTWDEHPGMLKPLLDRNYCMGINSIVFHVYTHNPFTDRKPGMTLDGIGTFFQRDNTWWREMPAFTDYIARCQSLLQYGEPVIDLAVYTGNEVPRRSILPERLVNTLPGLFGTEAVKREKARMENAGQPLEVSPVGVTHTLNMTKADTWLNPLNGYQYDSFNEDVLNSAKVENGELVTAYGMRYKALVMPQARPMNPDNIVTCNARIDSLEALGLTVIRKPWTEKDLTALNIQPDITVPEGIGYTHRHGKDADIYFICNPTEKEMTFAPKFRATGKNKYIADPMDGKIYNGTDNMTLNPGASAFVILTNMTLDAEEKVNIRQTIPLKTKEWTITFDETGKNVTAKELFDWSSSTDNSIKYYSGHATYETTFKHNGKNKGRVMLDLGKVENIATVYVNGKKCGTAWLAPYTVDITDAVKKGKNTLRIEVVNTWANALLGNDNGTAPFEGIWTNGKYRRAEKTTLPAGLLGPIKIMKNEE</sequence>
<protein>
    <submittedName>
        <fullName evidence="5">DNA-binding protein</fullName>
    </submittedName>
</protein>
<keyword evidence="5" id="KW-0238">DNA-binding</keyword>
<feature type="signal peptide" evidence="3">
    <location>
        <begin position="1"/>
        <end position="19"/>
    </location>
</feature>
<keyword evidence="1 3" id="KW-0732">Signal</keyword>
<dbReference type="PANTHER" id="PTHR43817">
    <property type="entry name" value="GLYCOSYL HYDROLASE"/>
    <property type="match status" value="1"/>
</dbReference>
<evidence type="ECO:0000313" key="5">
    <source>
        <dbReference type="EMBL" id="NPE24371.1"/>
    </source>
</evidence>
<name>A0ABX2AZ16_9BACT</name>
<dbReference type="GO" id="GO:0003677">
    <property type="term" value="F:DNA binding"/>
    <property type="evidence" value="ECO:0007669"/>
    <property type="project" value="UniProtKB-KW"/>
</dbReference>
<accession>A0ABX2AZ16</accession>
<evidence type="ECO:0000259" key="4">
    <source>
        <dbReference type="Pfam" id="PF22666"/>
    </source>
</evidence>
<dbReference type="Gene3D" id="2.60.120.260">
    <property type="entry name" value="Galactose-binding domain-like"/>
    <property type="match status" value="2"/>
</dbReference>
<evidence type="ECO:0000256" key="3">
    <source>
        <dbReference type="SAM" id="SignalP"/>
    </source>
</evidence>